<reference evidence="1 2" key="1">
    <citation type="submission" date="2020-05" db="EMBL/GenBank/DDBJ databases">
        <title>Azospirillum oleiclasticum sp. nov, a nitrogen-fixing and heavy crude oil-emulsifying bacterium isolated from the crude oil of Yumen Oilfield.</title>
        <authorList>
            <person name="Wu D."/>
            <person name="Cai M."/>
            <person name="Zhang X."/>
        </authorList>
    </citation>
    <scope>NUCLEOTIDE SEQUENCE [LARGE SCALE GENOMIC DNA]</scope>
    <source>
        <strain evidence="1 2">ROY-1-1-2</strain>
    </source>
</reference>
<protein>
    <submittedName>
        <fullName evidence="1">DUF2948 family protein</fullName>
    </submittedName>
</protein>
<proteinExistence type="predicted"/>
<dbReference type="EMBL" id="JABFDB010000021">
    <property type="protein sequence ID" value="NYZ22848.1"/>
    <property type="molecule type" value="Genomic_DNA"/>
</dbReference>
<organism evidence="1 2">
    <name type="scientific">Azospirillum oleiclasticum</name>
    <dbReference type="NCBI Taxonomy" id="2735135"/>
    <lineage>
        <taxon>Bacteria</taxon>
        <taxon>Pseudomonadati</taxon>
        <taxon>Pseudomonadota</taxon>
        <taxon>Alphaproteobacteria</taxon>
        <taxon>Rhodospirillales</taxon>
        <taxon>Azospirillaceae</taxon>
        <taxon>Azospirillum</taxon>
    </lineage>
</organism>
<dbReference type="Pfam" id="PF11164">
    <property type="entry name" value="DUF2948"/>
    <property type="match status" value="1"/>
</dbReference>
<accession>A0ABX2TIB5</accession>
<keyword evidence="2" id="KW-1185">Reference proteome</keyword>
<dbReference type="Proteomes" id="UP000584642">
    <property type="component" value="Unassembled WGS sequence"/>
</dbReference>
<name>A0ABX2TIB5_9PROT</name>
<dbReference type="RefSeq" id="WP_180284603.1">
    <property type="nucleotide sequence ID" value="NZ_JABFDB010000021.1"/>
</dbReference>
<dbReference type="InterPro" id="IPR021335">
    <property type="entry name" value="DUF2948"/>
</dbReference>
<comment type="caution">
    <text evidence="1">The sequence shown here is derived from an EMBL/GenBank/DDBJ whole genome shotgun (WGS) entry which is preliminary data.</text>
</comment>
<sequence length="160" mass="17739">MTTPIRLRAEDEDDLKIVSACLQDAIVPIGEMCFLPEDRRFVLVVNRFKWETVGADHAARPGPTADDDHLFPFERTHCGVRFENVTAVRTRGLDIKDRARILELLTLEAAGDGVELHFAGGACIRVEGAGWRCMVEDLGEPWPTACRPCHPLEGEEQSGA</sequence>
<gene>
    <name evidence="1" type="ORF">HND93_24325</name>
</gene>
<evidence type="ECO:0000313" key="1">
    <source>
        <dbReference type="EMBL" id="NYZ22848.1"/>
    </source>
</evidence>
<evidence type="ECO:0000313" key="2">
    <source>
        <dbReference type="Proteomes" id="UP000584642"/>
    </source>
</evidence>